<dbReference type="Gene3D" id="2.30.40.10">
    <property type="entry name" value="Urease, subunit C, domain 1"/>
    <property type="match status" value="1"/>
</dbReference>
<dbReference type="PANTHER" id="PTHR22642">
    <property type="entry name" value="IMIDAZOLONEPROPIONASE"/>
    <property type="match status" value="1"/>
</dbReference>
<dbReference type="PANTHER" id="PTHR22642:SF2">
    <property type="entry name" value="PROTEIN LONG AFTER FAR-RED 3"/>
    <property type="match status" value="1"/>
</dbReference>
<dbReference type="RefSeq" id="WP_248729780.1">
    <property type="nucleotide sequence ID" value="NZ_CP096829.1"/>
</dbReference>
<dbReference type="SUPFAM" id="SSF51338">
    <property type="entry name" value="Composite domain of metallo-dependent hydrolases"/>
    <property type="match status" value="1"/>
</dbReference>
<feature type="region of interest" description="Disordered" evidence="1">
    <location>
        <begin position="56"/>
        <end position="78"/>
    </location>
</feature>
<reference evidence="2 3" key="1">
    <citation type="submission" date="2022-04" db="EMBL/GenBank/DDBJ databases">
        <authorList>
            <person name="Ra J.-S."/>
            <person name="Kim S.-B."/>
        </authorList>
    </citation>
    <scope>NUCLEOTIDE SEQUENCE [LARGE SCALE GENOMIC DNA]</scope>
    <source>
        <strain evidence="2 3">MMS21-Er5</strain>
    </source>
</reference>
<keyword evidence="3" id="KW-1185">Reference proteome</keyword>
<protein>
    <recommendedName>
        <fullName evidence="4">Amidohydrolase 3 domain-containing protein</fullName>
    </recommendedName>
</protein>
<name>A0ABY4LYE9_9FLAO</name>
<accession>A0ABY4LYE9</accession>
<feature type="region of interest" description="Disordered" evidence="1">
    <location>
        <begin position="110"/>
        <end position="129"/>
    </location>
</feature>
<proteinExistence type="predicted"/>
<evidence type="ECO:0008006" key="4">
    <source>
        <dbReference type="Google" id="ProtNLM"/>
    </source>
</evidence>
<gene>
    <name evidence="2" type="ORF">M0M44_10945</name>
</gene>
<evidence type="ECO:0000313" key="3">
    <source>
        <dbReference type="Proteomes" id="UP000829998"/>
    </source>
</evidence>
<organism evidence="2 3">
    <name type="scientific">Flavobacterium humidisoli</name>
    <dbReference type="NCBI Taxonomy" id="2937442"/>
    <lineage>
        <taxon>Bacteria</taxon>
        <taxon>Pseudomonadati</taxon>
        <taxon>Bacteroidota</taxon>
        <taxon>Flavobacteriia</taxon>
        <taxon>Flavobacteriales</taxon>
        <taxon>Flavobacteriaceae</taxon>
        <taxon>Flavobacterium</taxon>
    </lineage>
</organism>
<dbReference type="InterPro" id="IPR011059">
    <property type="entry name" value="Metal-dep_hydrolase_composite"/>
</dbReference>
<evidence type="ECO:0000256" key="1">
    <source>
        <dbReference type="SAM" id="MobiDB-lite"/>
    </source>
</evidence>
<evidence type="ECO:0000313" key="2">
    <source>
        <dbReference type="EMBL" id="UPZ17842.1"/>
    </source>
</evidence>
<sequence>MPKRRKKTDNSGKTPPFSIVYYNGDILTMECENANYAEAVVVRDAKITFTGSKDEAMKQAGEGHNRVDLEGKTMTPGFVEPHVHPSIAASILPNELLLHMTGHCQKNQKRRCRARPLHQSAHSIDSKKC</sequence>
<feature type="compositionally biased region" description="Basic and acidic residues" evidence="1">
    <location>
        <begin position="56"/>
        <end position="71"/>
    </location>
</feature>
<dbReference type="Proteomes" id="UP000829998">
    <property type="component" value="Chromosome"/>
</dbReference>
<dbReference type="EMBL" id="CP096829">
    <property type="protein sequence ID" value="UPZ17842.1"/>
    <property type="molecule type" value="Genomic_DNA"/>
</dbReference>